<dbReference type="InterPro" id="IPR002850">
    <property type="entry name" value="PIN_toxin-like"/>
</dbReference>
<protein>
    <submittedName>
        <fullName evidence="2">Putative toxin-antitoxin system toxin component, PIN family</fullName>
    </submittedName>
</protein>
<evidence type="ECO:0000259" key="1">
    <source>
        <dbReference type="Pfam" id="PF13470"/>
    </source>
</evidence>
<dbReference type="NCBIfam" id="TIGR00305">
    <property type="entry name" value="putative toxin-antitoxin system toxin component, PIN family"/>
    <property type="match status" value="1"/>
</dbReference>
<dbReference type="OrthoDB" id="9802272at2"/>
<reference evidence="2 3" key="1">
    <citation type="submission" date="2018-05" db="EMBL/GenBank/DDBJ databases">
        <title>Rhodoferax soyangensis sp.nov., isolated from an oligotrophic freshwater lake.</title>
        <authorList>
            <person name="Park M."/>
        </authorList>
    </citation>
    <scope>NUCLEOTIDE SEQUENCE [LARGE SCALE GENOMIC DNA]</scope>
    <source>
        <strain evidence="2 3">IMCC26218</strain>
    </source>
</reference>
<organism evidence="2 3">
    <name type="scientific">Rhodoferax lacus</name>
    <dbReference type="NCBI Taxonomy" id="2184758"/>
    <lineage>
        <taxon>Bacteria</taxon>
        <taxon>Pseudomonadati</taxon>
        <taxon>Pseudomonadota</taxon>
        <taxon>Betaproteobacteria</taxon>
        <taxon>Burkholderiales</taxon>
        <taxon>Comamonadaceae</taxon>
        <taxon>Rhodoferax</taxon>
    </lineage>
</organism>
<dbReference type="PANTHER" id="PTHR34610">
    <property type="entry name" value="SSL7007 PROTEIN"/>
    <property type="match status" value="1"/>
</dbReference>
<evidence type="ECO:0000313" key="2">
    <source>
        <dbReference type="EMBL" id="RFO96090.1"/>
    </source>
</evidence>
<dbReference type="EMBL" id="QFZK01000010">
    <property type="protein sequence ID" value="RFO96090.1"/>
    <property type="molecule type" value="Genomic_DNA"/>
</dbReference>
<feature type="domain" description="PIN" evidence="1">
    <location>
        <begin position="18"/>
        <end position="124"/>
    </location>
</feature>
<evidence type="ECO:0000313" key="3">
    <source>
        <dbReference type="Proteomes" id="UP000260665"/>
    </source>
</evidence>
<dbReference type="PANTHER" id="PTHR34610:SF3">
    <property type="entry name" value="SSL7007 PROTEIN"/>
    <property type="match status" value="1"/>
</dbReference>
<comment type="caution">
    <text evidence="2">The sequence shown here is derived from an EMBL/GenBank/DDBJ whole genome shotgun (WGS) entry which is preliminary data.</text>
</comment>
<sequence>MQAVELPSATSALPVRAILLDTNIVLDLFVFNDPATPALLQALQGGSLRWIASQPMRDELERVLAYTHIVPRLAFYQLSAADVLQRFDAMVQIVDVAPKVQLTCKDPDDQKFIDLAVAHQAVLLSKDHAVLALAKRMRPFGVQAQKELASAEISQARPSLQ</sequence>
<dbReference type="InterPro" id="IPR002716">
    <property type="entry name" value="PIN_dom"/>
</dbReference>
<dbReference type="Proteomes" id="UP000260665">
    <property type="component" value="Unassembled WGS sequence"/>
</dbReference>
<keyword evidence="3" id="KW-1185">Reference proteome</keyword>
<gene>
    <name evidence="2" type="ORF">DIC66_15345</name>
</gene>
<dbReference type="AlphaFoldDB" id="A0A3E1RBP5"/>
<proteinExistence type="predicted"/>
<dbReference type="SUPFAM" id="SSF88723">
    <property type="entry name" value="PIN domain-like"/>
    <property type="match status" value="1"/>
</dbReference>
<name>A0A3E1RBP5_9BURK</name>
<accession>A0A3E1RBP5</accession>
<dbReference type="Pfam" id="PF13470">
    <property type="entry name" value="PIN_3"/>
    <property type="match status" value="1"/>
</dbReference>
<dbReference type="InterPro" id="IPR029060">
    <property type="entry name" value="PIN-like_dom_sf"/>
</dbReference>